<proteinExistence type="predicted"/>
<dbReference type="Proteomes" id="UP000004410">
    <property type="component" value="Unassembled WGS sequence"/>
</dbReference>
<dbReference type="EMBL" id="AAYG02000001">
    <property type="protein sequence ID" value="EDN79537.1"/>
    <property type="molecule type" value="Genomic_DNA"/>
</dbReference>
<reference evidence="1 2" key="2">
    <citation type="submission" date="2007-06" db="EMBL/GenBank/DDBJ databases">
        <title>Draft genome sequence of Ruminococcus gnavus (ATCC 29149).</title>
        <authorList>
            <person name="Sudarsanam P."/>
            <person name="Ley R."/>
            <person name="Guruge J."/>
            <person name="Turnbaugh P.J."/>
            <person name="Mahowald M."/>
            <person name="Liep D."/>
            <person name="Gordon J."/>
        </authorList>
    </citation>
    <scope>NUCLEOTIDE SEQUENCE [LARGE SCALE GENOMIC DNA]</scope>
    <source>
        <strain evidence="1 2">ATCC 29149</strain>
    </source>
</reference>
<dbReference type="PaxDb" id="411470-RUMGNA_00048"/>
<reference evidence="1 2" key="1">
    <citation type="submission" date="2007-04" db="EMBL/GenBank/DDBJ databases">
        <authorList>
            <person name="Fulton L."/>
            <person name="Clifton S."/>
            <person name="Fulton B."/>
            <person name="Xu J."/>
            <person name="Minx P."/>
            <person name="Pepin K.H."/>
            <person name="Johnson M."/>
            <person name="Thiruvilangam P."/>
            <person name="Bhonagiri V."/>
            <person name="Nash W.E."/>
            <person name="Mardis E.R."/>
            <person name="Wilson R.K."/>
        </authorList>
    </citation>
    <scope>NUCLEOTIDE SEQUENCE [LARGE SCALE GENOMIC DNA]</scope>
    <source>
        <strain evidence="1 2">ATCC 29149</strain>
    </source>
</reference>
<dbReference type="AlphaFoldDB" id="A7AXN6"/>
<name>A7AXN6_MEDG7</name>
<protein>
    <submittedName>
        <fullName evidence="1">Uncharacterized protein</fullName>
    </submittedName>
</protein>
<organism evidence="1 2">
    <name type="scientific">Mediterraneibacter gnavus (strain ATCC 29149 / DSM 114966 / JCM 6515 / VPI C7-9)</name>
    <name type="common">Ruminococcus gnavus</name>
    <dbReference type="NCBI Taxonomy" id="411470"/>
    <lineage>
        <taxon>Bacteria</taxon>
        <taxon>Bacillati</taxon>
        <taxon>Bacillota</taxon>
        <taxon>Clostridia</taxon>
        <taxon>Lachnospirales</taxon>
        <taxon>Lachnospiraceae</taxon>
        <taxon>Mediterraneibacter</taxon>
    </lineage>
</organism>
<comment type="caution">
    <text evidence="1">The sequence shown here is derived from an EMBL/GenBank/DDBJ whole genome shotgun (WGS) entry which is preliminary data.</text>
</comment>
<evidence type="ECO:0000313" key="2">
    <source>
        <dbReference type="Proteomes" id="UP000004410"/>
    </source>
</evidence>
<accession>A7AXN6</accession>
<gene>
    <name evidence="1" type="ORF">RUMGNA_00048</name>
</gene>
<sequence>MMVDIMYRFEWNFEGINDGKSFEQFVEDMKNEETGVNYEQAARLFYDDENGNCVMIELQVPTKEMIDLTEEEERPWLEGYDVKHLEDYDASKEIYTGIGNGTVITFDNAEELMLALQRHCKRIRENKKWSCT</sequence>
<evidence type="ECO:0000313" key="1">
    <source>
        <dbReference type="EMBL" id="EDN79537.1"/>
    </source>
</evidence>